<proteinExistence type="predicted"/>
<evidence type="ECO:0000256" key="1">
    <source>
        <dbReference type="SAM" id="SignalP"/>
    </source>
</evidence>
<dbReference type="Pfam" id="PF11518">
    <property type="entry name" value="DUF3221"/>
    <property type="match status" value="1"/>
</dbReference>
<feature type="chain" id="PRO_5046650143" description="DUF3221 domain-containing protein" evidence="1">
    <location>
        <begin position="22"/>
        <end position="123"/>
    </location>
</feature>
<organism evidence="2 3">
    <name type="scientific">Bacillus carboniphilus</name>
    <dbReference type="NCBI Taxonomy" id="86663"/>
    <lineage>
        <taxon>Bacteria</taxon>
        <taxon>Bacillati</taxon>
        <taxon>Bacillota</taxon>
        <taxon>Bacilli</taxon>
        <taxon>Bacillales</taxon>
        <taxon>Bacillaceae</taxon>
        <taxon>Bacillus</taxon>
    </lineage>
</organism>
<dbReference type="PROSITE" id="PS51257">
    <property type="entry name" value="PROKAR_LIPOPROTEIN"/>
    <property type="match status" value="1"/>
</dbReference>
<evidence type="ECO:0008006" key="4">
    <source>
        <dbReference type="Google" id="ProtNLM"/>
    </source>
</evidence>
<reference evidence="3" key="1">
    <citation type="journal article" date="2019" name="Int. J. Syst. Evol. Microbiol.">
        <title>The Global Catalogue of Microorganisms (GCM) 10K type strain sequencing project: providing services to taxonomists for standard genome sequencing and annotation.</title>
        <authorList>
            <consortium name="The Broad Institute Genomics Platform"/>
            <consortium name="The Broad Institute Genome Sequencing Center for Infectious Disease"/>
            <person name="Wu L."/>
            <person name="Ma J."/>
        </authorList>
    </citation>
    <scope>NUCLEOTIDE SEQUENCE [LARGE SCALE GENOMIC DNA]</scope>
    <source>
        <strain evidence="3">JCM 9731</strain>
    </source>
</reference>
<feature type="signal peptide" evidence="1">
    <location>
        <begin position="1"/>
        <end position="21"/>
    </location>
</feature>
<keyword evidence="1" id="KW-0732">Signal</keyword>
<dbReference type="EMBL" id="BAAADJ010000057">
    <property type="protein sequence ID" value="GAA0339875.1"/>
    <property type="molecule type" value="Genomic_DNA"/>
</dbReference>
<evidence type="ECO:0000313" key="3">
    <source>
        <dbReference type="Proteomes" id="UP001500782"/>
    </source>
</evidence>
<protein>
    <recommendedName>
        <fullName evidence="4">DUF3221 domain-containing protein</fullName>
    </recommendedName>
</protein>
<accession>A0ABP3G979</accession>
<sequence>MRKLIVSLIVLFLLASCSQTAVYKSEEIVKFYGVIVQKIQNQDQFKILVVPDMESKDIEDLSEKERVEIAQKNNGKYFMPTEETFQVADIGMKVTVIYDKNAGQEDSNPPNQFGLKEFNLHTK</sequence>
<name>A0ABP3G979_9BACI</name>
<keyword evidence="3" id="KW-1185">Reference proteome</keyword>
<dbReference type="InterPro" id="IPR021598">
    <property type="entry name" value="DUF3221"/>
</dbReference>
<dbReference type="RefSeq" id="WP_343801299.1">
    <property type="nucleotide sequence ID" value="NZ_BAAADJ010000057.1"/>
</dbReference>
<comment type="caution">
    <text evidence="2">The sequence shown here is derived from an EMBL/GenBank/DDBJ whole genome shotgun (WGS) entry which is preliminary data.</text>
</comment>
<dbReference type="Proteomes" id="UP001500782">
    <property type="component" value="Unassembled WGS sequence"/>
</dbReference>
<evidence type="ECO:0000313" key="2">
    <source>
        <dbReference type="EMBL" id="GAA0339875.1"/>
    </source>
</evidence>
<gene>
    <name evidence="2" type="ORF">GCM10008967_32810</name>
</gene>